<dbReference type="PANTHER" id="PTHR11081">
    <property type="entry name" value="FLAP ENDONUCLEASE FAMILY MEMBER"/>
    <property type="match status" value="1"/>
</dbReference>
<evidence type="ECO:0000256" key="2">
    <source>
        <dbReference type="ARBA" id="ARBA00022759"/>
    </source>
</evidence>
<name>A0A367KNY3_RHIST</name>
<evidence type="ECO:0000256" key="1">
    <source>
        <dbReference type="ARBA" id="ARBA00022723"/>
    </source>
</evidence>
<accession>A0A367KNY3</accession>
<dbReference type="InterPro" id="IPR029060">
    <property type="entry name" value="PIN-like_dom_sf"/>
</dbReference>
<keyword evidence="2" id="KW-0255">Endonuclease</keyword>
<dbReference type="Proteomes" id="UP000253551">
    <property type="component" value="Unassembled WGS sequence"/>
</dbReference>
<evidence type="ECO:0000259" key="6">
    <source>
        <dbReference type="SMART" id="SM00484"/>
    </source>
</evidence>
<keyword evidence="4" id="KW-0175">Coiled coil</keyword>
<dbReference type="AlphaFoldDB" id="A0A367KNY3"/>
<evidence type="ECO:0000313" key="8">
    <source>
        <dbReference type="Proteomes" id="UP000253551"/>
    </source>
</evidence>
<evidence type="ECO:0000256" key="3">
    <source>
        <dbReference type="ARBA" id="ARBA00022842"/>
    </source>
</evidence>
<keyword evidence="1" id="KW-0479">Metal-binding</keyword>
<dbReference type="PRINTS" id="PR00853">
    <property type="entry name" value="XPGRADSUPER"/>
</dbReference>
<protein>
    <submittedName>
        <fullName evidence="7">Elongation of fatty acids protein 2</fullName>
    </submittedName>
</protein>
<organism evidence="7 8">
    <name type="scientific">Rhizopus stolonifer</name>
    <name type="common">Rhizopus nigricans</name>
    <dbReference type="NCBI Taxonomy" id="4846"/>
    <lineage>
        <taxon>Eukaryota</taxon>
        <taxon>Fungi</taxon>
        <taxon>Fungi incertae sedis</taxon>
        <taxon>Mucoromycota</taxon>
        <taxon>Mucoromycotina</taxon>
        <taxon>Mucoromycetes</taxon>
        <taxon>Mucorales</taxon>
        <taxon>Mucorineae</taxon>
        <taxon>Rhizopodaceae</taxon>
        <taxon>Rhizopus</taxon>
    </lineage>
</organism>
<dbReference type="Gene3D" id="1.10.150.20">
    <property type="entry name" value="5' to 3' exonuclease, C-terminal subdomain"/>
    <property type="match status" value="1"/>
</dbReference>
<dbReference type="GO" id="GO:0006281">
    <property type="term" value="P:DNA repair"/>
    <property type="evidence" value="ECO:0007669"/>
    <property type="project" value="UniProtKB-ARBA"/>
</dbReference>
<evidence type="ECO:0000313" key="7">
    <source>
        <dbReference type="EMBL" id="RCI03913.1"/>
    </source>
</evidence>
<gene>
    <name evidence="7" type="primary">FEN1_1</name>
    <name evidence="7" type="ORF">CU098_002716</name>
</gene>
<dbReference type="PANTHER" id="PTHR11081:SF9">
    <property type="entry name" value="FLAP ENDONUCLEASE 1"/>
    <property type="match status" value="1"/>
</dbReference>
<dbReference type="GO" id="GO:0008409">
    <property type="term" value="F:5'-3' exonuclease activity"/>
    <property type="evidence" value="ECO:0007669"/>
    <property type="project" value="TreeGrafter"/>
</dbReference>
<dbReference type="InterPro" id="IPR036279">
    <property type="entry name" value="5-3_exonuclease_C_sf"/>
</dbReference>
<dbReference type="InterPro" id="IPR006086">
    <property type="entry name" value="XPG-I_dom"/>
</dbReference>
<dbReference type="InterPro" id="IPR006084">
    <property type="entry name" value="XPG/Rad2"/>
</dbReference>
<dbReference type="GO" id="GO:0017108">
    <property type="term" value="F:5'-flap endonuclease activity"/>
    <property type="evidence" value="ECO:0007669"/>
    <property type="project" value="TreeGrafter"/>
</dbReference>
<feature type="region of interest" description="Disordered" evidence="5">
    <location>
        <begin position="89"/>
        <end position="123"/>
    </location>
</feature>
<dbReference type="Pfam" id="PF00867">
    <property type="entry name" value="XPG_I"/>
    <property type="match status" value="1"/>
</dbReference>
<dbReference type="GO" id="GO:0046872">
    <property type="term" value="F:metal ion binding"/>
    <property type="evidence" value="ECO:0007669"/>
    <property type="project" value="UniProtKB-KW"/>
</dbReference>
<keyword evidence="2" id="KW-0540">Nuclease</keyword>
<evidence type="ECO:0000256" key="5">
    <source>
        <dbReference type="SAM" id="MobiDB-lite"/>
    </source>
</evidence>
<dbReference type="EMBL" id="PJQM01000850">
    <property type="protein sequence ID" value="RCI03913.1"/>
    <property type="molecule type" value="Genomic_DNA"/>
</dbReference>
<dbReference type="SUPFAM" id="SSF47807">
    <property type="entry name" value="5' to 3' exonuclease, C-terminal subdomain"/>
    <property type="match status" value="1"/>
</dbReference>
<dbReference type="OrthoDB" id="1937206at2759"/>
<reference evidence="7 8" key="1">
    <citation type="journal article" date="2018" name="G3 (Bethesda)">
        <title>Phylogenetic and Phylogenomic Definition of Rhizopus Species.</title>
        <authorList>
            <person name="Gryganskyi A.P."/>
            <person name="Golan J."/>
            <person name="Dolatabadi S."/>
            <person name="Mondo S."/>
            <person name="Robb S."/>
            <person name="Idnurm A."/>
            <person name="Muszewska A."/>
            <person name="Steczkiewicz K."/>
            <person name="Masonjones S."/>
            <person name="Liao H.L."/>
            <person name="Gajdeczka M.T."/>
            <person name="Anike F."/>
            <person name="Vuek A."/>
            <person name="Anishchenko I.M."/>
            <person name="Voigt K."/>
            <person name="de Hoog G.S."/>
            <person name="Smith M.E."/>
            <person name="Heitman J."/>
            <person name="Vilgalys R."/>
            <person name="Stajich J.E."/>
        </authorList>
    </citation>
    <scope>NUCLEOTIDE SEQUENCE [LARGE SCALE GENOMIC DNA]</scope>
    <source>
        <strain evidence="7 8">LSU 92-RS-03</strain>
    </source>
</reference>
<keyword evidence="8" id="KW-1185">Reference proteome</keyword>
<evidence type="ECO:0000256" key="4">
    <source>
        <dbReference type="SAM" id="Coils"/>
    </source>
</evidence>
<dbReference type="SMART" id="SM00484">
    <property type="entry name" value="XPGI"/>
    <property type="match status" value="1"/>
</dbReference>
<dbReference type="STRING" id="4846.A0A367KNY3"/>
<dbReference type="Gene3D" id="3.40.50.1010">
    <property type="entry name" value="5'-nuclease"/>
    <property type="match status" value="1"/>
</dbReference>
<feature type="compositionally biased region" description="Basic and acidic residues" evidence="5">
    <location>
        <begin position="96"/>
        <end position="107"/>
    </location>
</feature>
<comment type="caution">
    <text evidence="7">The sequence shown here is derived from an EMBL/GenBank/DDBJ whole genome shotgun (WGS) entry which is preliminary data.</text>
</comment>
<dbReference type="SUPFAM" id="SSF88723">
    <property type="entry name" value="PIN domain-like"/>
    <property type="match status" value="1"/>
</dbReference>
<proteinExistence type="predicted"/>
<keyword evidence="2" id="KW-0378">Hydrolase</keyword>
<sequence length="293" mass="33777">LNKRKKARNLAEELLEKRLLEEKLIEEKKELYLTAKKIEQQMYLEEERKEKYEVLEKISYLTESMGPEDKLPQDFINLKEMQKIEIGSDYSSKLSGRNDRHGKGSKKESRKGRRAKGEYKGLKQESIKITKKRFQESKKSLALMGVPIIESPGEAEAQCAELTKRVKVFAVVTDDMDSLAFGSPLLLPKFSFTGHTFEYDLEKILEHLCIKHEEFIELCILLGCGYTARFNVSPDEALLLIQKHKFIQKIISIKELQQHMPSNWNYKKGRALLSKPNVIPASNINVGKFTLQA</sequence>
<feature type="non-terminal residue" evidence="7">
    <location>
        <position position="1"/>
    </location>
</feature>
<keyword evidence="3" id="KW-0460">Magnesium</keyword>
<feature type="domain" description="XPG-I" evidence="6">
    <location>
        <begin position="142"/>
        <end position="210"/>
    </location>
</feature>
<feature type="coiled-coil region" evidence="4">
    <location>
        <begin position="10"/>
        <end position="41"/>
    </location>
</feature>